<keyword evidence="1" id="KW-0472">Membrane</keyword>
<protein>
    <submittedName>
        <fullName evidence="2">Uncharacterized protein</fullName>
    </submittedName>
</protein>
<evidence type="ECO:0000313" key="3">
    <source>
        <dbReference type="Proteomes" id="UP000298493"/>
    </source>
</evidence>
<name>A0A4Z1PC11_9PEZI</name>
<gene>
    <name evidence="2" type="ORF">E6O75_ATG03771</name>
</gene>
<dbReference type="EMBL" id="SNSC02000003">
    <property type="protein sequence ID" value="TID25908.1"/>
    <property type="molecule type" value="Genomic_DNA"/>
</dbReference>
<organism evidence="2 3">
    <name type="scientific">Venturia nashicola</name>
    <dbReference type="NCBI Taxonomy" id="86259"/>
    <lineage>
        <taxon>Eukaryota</taxon>
        <taxon>Fungi</taxon>
        <taxon>Dikarya</taxon>
        <taxon>Ascomycota</taxon>
        <taxon>Pezizomycotina</taxon>
        <taxon>Dothideomycetes</taxon>
        <taxon>Pleosporomycetidae</taxon>
        <taxon>Venturiales</taxon>
        <taxon>Venturiaceae</taxon>
        <taxon>Venturia</taxon>
    </lineage>
</organism>
<evidence type="ECO:0000313" key="2">
    <source>
        <dbReference type="EMBL" id="TID25908.1"/>
    </source>
</evidence>
<accession>A0A4Z1PC11</accession>
<keyword evidence="1" id="KW-0812">Transmembrane</keyword>
<reference evidence="2 3" key="1">
    <citation type="submission" date="2019-04" db="EMBL/GenBank/DDBJ databases">
        <title>High contiguity whole genome sequence and gene annotation resource for two Venturia nashicola isolates.</title>
        <authorList>
            <person name="Prokchorchik M."/>
            <person name="Won K."/>
            <person name="Lee Y."/>
            <person name="Choi E.D."/>
            <person name="Segonzac C."/>
            <person name="Sohn K.H."/>
        </authorList>
    </citation>
    <scope>NUCLEOTIDE SEQUENCE [LARGE SCALE GENOMIC DNA]</scope>
    <source>
        <strain evidence="2 3">PRI2</strain>
    </source>
</reference>
<proteinExistence type="predicted"/>
<feature type="transmembrane region" description="Helical" evidence="1">
    <location>
        <begin position="25"/>
        <end position="43"/>
    </location>
</feature>
<sequence length="175" mass="20190">MHINPFPNPDHPEYRYLISTPKTCAVFVLFVFIGHAIVFYCLYTRSRDGRPVTDDQREGCFRELLHDTAARNTFKAKPVNCWGFMWCLFGGFMSRREMGDPRAMIQHVSRNVPHIEGMDGKLGIGKGGENGSQETIRKELVATEQWEKDRWRHDFGLMNDPGKKHWEHSAHGNLG</sequence>
<dbReference type="Proteomes" id="UP000298493">
    <property type="component" value="Unassembled WGS sequence"/>
</dbReference>
<comment type="caution">
    <text evidence="2">The sequence shown here is derived from an EMBL/GenBank/DDBJ whole genome shotgun (WGS) entry which is preliminary data.</text>
</comment>
<evidence type="ECO:0000256" key="1">
    <source>
        <dbReference type="SAM" id="Phobius"/>
    </source>
</evidence>
<keyword evidence="3" id="KW-1185">Reference proteome</keyword>
<dbReference type="AlphaFoldDB" id="A0A4Z1PC11"/>
<keyword evidence="1" id="KW-1133">Transmembrane helix</keyword>